<comment type="subcellular location">
    <subcellularLocation>
        <location evidence="1">Cell membrane</location>
    </subcellularLocation>
</comment>
<evidence type="ECO:0000256" key="3">
    <source>
        <dbReference type="ARBA" id="ARBA00022475"/>
    </source>
</evidence>
<comment type="similarity">
    <text evidence="2">Belongs to the Smp family.</text>
</comment>
<evidence type="ECO:0000256" key="4">
    <source>
        <dbReference type="ARBA" id="ARBA00022692"/>
    </source>
</evidence>
<dbReference type="InterPro" id="IPR019305">
    <property type="entry name" value="Uncharacterised_Smp"/>
</dbReference>
<sequence>MQQIVTQHLRLLRWFNRLEISSAFIAIIIAVSMYWGITMRGQSLLENNTESLARSLTSLAAFNAANYIVHDQKKQIQQLVNALVKENFVFDATIYDAKGIPLAQSANALPLRELLPMSGNLVTPTQGIGRRPYVATIYNAQGNALGYLRITLEESSLLSRATRYVHSAQHSLQFMLLLALWVGFVIARQISRKRRRQMKIARRKRAIRAQKRRLQKRV</sequence>
<gene>
    <name evidence="8" type="ORF">EV690_2829</name>
</gene>
<keyword evidence="5 7" id="KW-1133">Transmembrane helix</keyword>
<feature type="transmembrane region" description="Helical" evidence="7">
    <location>
        <begin position="20"/>
        <end position="37"/>
    </location>
</feature>
<keyword evidence="4 7" id="KW-0812">Transmembrane</keyword>
<evidence type="ECO:0000256" key="6">
    <source>
        <dbReference type="ARBA" id="ARBA00023136"/>
    </source>
</evidence>
<proteinExistence type="inferred from homology"/>
<evidence type="ECO:0000256" key="2">
    <source>
        <dbReference type="ARBA" id="ARBA00005362"/>
    </source>
</evidence>
<dbReference type="OrthoDB" id="6213658at2"/>
<evidence type="ECO:0000256" key="5">
    <source>
        <dbReference type="ARBA" id="ARBA00022989"/>
    </source>
</evidence>
<dbReference type="AlphaFoldDB" id="A0A4R1J9E6"/>
<dbReference type="RefSeq" id="WP_131913593.1">
    <property type="nucleotide sequence ID" value="NZ_OU594967.1"/>
</dbReference>
<reference evidence="8 9" key="1">
    <citation type="submission" date="2019-03" db="EMBL/GenBank/DDBJ databases">
        <title>Genomic Encyclopedia of Type Strains, Phase IV (KMG-IV): sequencing the most valuable type-strain genomes for metagenomic binning, comparative biology and taxonomic classification.</title>
        <authorList>
            <person name="Goeker M."/>
        </authorList>
    </citation>
    <scope>NUCLEOTIDE SEQUENCE [LARGE SCALE GENOMIC DNA]</scope>
    <source>
        <strain evidence="8 9">DSM 18577</strain>
    </source>
</reference>
<protein>
    <submittedName>
        <fullName evidence="8">Membrane protein</fullName>
    </submittedName>
</protein>
<dbReference type="Proteomes" id="UP000295565">
    <property type="component" value="Unassembled WGS sequence"/>
</dbReference>
<evidence type="ECO:0000313" key="9">
    <source>
        <dbReference type="Proteomes" id="UP000295565"/>
    </source>
</evidence>
<accession>A0A4R1J9E6</accession>
<dbReference type="EMBL" id="SMGD01000015">
    <property type="protein sequence ID" value="TCK47130.1"/>
    <property type="molecule type" value="Genomic_DNA"/>
</dbReference>
<name>A0A4R1J9E6_9GAMM</name>
<organism evidence="8 9">
    <name type="scientific">Celerinatantimonas diazotrophica</name>
    <dbReference type="NCBI Taxonomy" id="412034"/>
    <lineage>
        <taxon>Bacteria</taxon>
        <taxon>Pseudomonadati</taxon>
        <taxon>Pseudomonadota</taxon>
        <taxon>Gammaproteobacteria</taxon>
        <taxon>Celerinatantimonadaceae</taxon>
        <taxon>Celerinatantimonas</taxon>
    </lineage>
</organism>
<keyword evidence="9" id="KW-1185">Reference proteome</keyword>
<evidence type="ECO:0000256" key="1">
    <source>
        <dbReference type="ARBA" id="ARBA00004236"/>
    </source>
</evidence>
<feature type="transmembrane region" description="Helical" evidence="7">
    <location>
        <begin position="172"/>
        <end position="190"/>
    </location>
</feature>
<keyword evidence="3" id="KW-1003">Cell membrane</keyword>
<comment type="caution">
    <text evidence="8">The sequence shown here is derived from an EMBL/GenBank/DDBJ whole genome shotgun (WGS) entry which is preliminary data.</text>
</comment>
<keyword evidence="6 7" id="KW-0472">Membrane</keyword>
<dbReference type="GO" id="GO:0005886">
    <property type="term" value="C:plasma membrane"/>
    <property type="evidence" value="ECO:0007669"/>
    <property type="project" value="UniProtKB-SubCell"/>
</dbReference>
<evidence type="ECO:0000313" key="8">
    <source>
        <dbReference type="EMBL" id="TCK47130.1"/>
    </source>
</evidence>
<dbReference type="Pfam" id="PF10144">
    <property type="entry name" value="SMP_2"/>
    <property type="match status" value="1"/>
</dbReference>
<evidence type="ECO:0000256" key="7">
    <source>
        <dbReference type="SAM" id="Phobius"/>
    </source>
</evidence>